<comment type="similarity">
    <text evidence="3">Belongs to the methyltransferase superfamily. Arsenite methyltransferase family.</text>
</comment>
<dbReference type="RefSeq" id="WP_069979781.1">
    <property type="nucleotide sequence ID" value="NZ_CP017269.1"/>
</dbReference>
<dbReference type="KEGG" id="gfe:Gferi_20370"/>
<evidence type="ECO:0000256" key="6">
    <source>
        <dbReference type="ARBA" id="ARBA00047941"/>
    </source>
</evidence>
<dbReference type="Pfam" id="PF13847">
    <property type="entry name" value="Methyltransf_31"/>
    <property type="match status" value="1"/>
</dbReference>
<gene>
    <name evidence="10" type="ORF">Gferi_20370</name>
</gene>
<dbReference type="PANTHER" id="PTHR43675:SF8">
    <property type="entry name" value="ARSENITE METHYLTRANSFERASE"/>
    <property type="match status" value="1"/>
</dbReference>
<dbReference type="GO" id="GO:0032259">
    <property type="term" value="P:methylation"/>
    <property type="evidence" value="ECO:0007669"/>
    <property type="project" value="UniProtKB-KW"/>
</dbReference>
<dbReference type="OrthoDB" id="9772751at2"/>
<evidence type="ECO:0000256" key="7">
    <source>
        <dbReference type="ARBA" id="ARBA00047943"/>
    </source>
</evidence>
<dbReference type="PANTHER" id="PTHR43675">
    <property type="entry name" value="ARSENITE METHYLTRANSFERASE"/>
    <property type="match status" value="1"/>
</dbReference>
<evidence type="ECO:0000256" key="1">
    <source>
        <dbReference type="ARBA" id="ARBA00022679"/>
    </source>
</evidence>
<dbReference type="Gene3D" id="3.40.50.150">
    <property type="entry name" value="Vaccinia Virus protein VP39"/>
    <property type="match status" value="1"/>
</dbReference>
<evidence type="ECO:0000256" key="2">
    <source>
        <dbReference type="ARBA" id="ARBA00022691"/>
    </source>
</evidence>
<organism evidence="10 11">
    <name type="scientific">Geosporobacter ferrireducens</name>
    <dbReference type="NCBI Taxonomy" id="1424294"/>
    <lineage>
        <taxon>Bacteria</taxon>
        <taxon>Bacillati</taxon>
        <taxon>Bacillota</taxon>
        <taxon>Clostridia</taxon>
        <taxon>Peptostreptococcales</taxon>
        <taxon>Thermotaleaceae</taxon>
        <taxon>Geosporobacter</taxon>
    </lineage>
</organism>
<evidence type="ECO:0000256" key="3">
    <source>
        <dbReference type="ARBA" id="ARBA00034487"/>
    </source>
</evidence>
<comment type="catalytic activity">
    <reaction evidence="7">
        <text>arsenic triglutathione + 2 [thioredoxin]-dithiol + 2 S-adenosyl-L-methionine + H2O = dimethylarsinous acid + 2 [thioredoxin]-disulfide + 3 glutathione + 2 S-adenosyl-L-homocysteine + 2 H(+)</text>
        <dbReference type="Rhea" id="RHEA:69464"/>
        <dbReference type="Rhea" id="RHEA-COMP:10698"/>
        <dbReference type="Rhea" id="RHEA-COMP:10700"/>
        <dbReference type="ChEBI" id="CHEBI:15377"/>
        <dbReference type="ChEBI" id="CHEBI:15378"/>
        <dbReference type="ChEBI" id="CHEBI:23808"/>
        <dbReference type="ChEBI" id="CHEBI:29950"/>
        <dbReference type="ChEBI" id="CHEBI:50058"/>
        <dbReference type="ChEBI" id="CHEBI:57856"/>
        <dbReference type="ChEBI" id="CHEBI:57925"/>
        <dbReference type="ChEBI" id="CHEBI:59789"/>
        <dbReference type="ChEBI" id="CHEBI:183640"/>
        <dbReference type="EC" id="2.1.1.137"/>
    </reaction>
</comment>
<evidence type="ECO:0000256" key="8">
    <source>
        <dbReference type="ARBA" id="ARBA00048428"/>
    </source>
</evidence>
<dbReference type="Proteomes" id="UP000095743">
    <property type="component" value="Chromosome"/>
</dbReference>
<dbReference type="InterPro" id="IPR026669">
    <property type="entry name" value="Arsenite_MeTrfase-like"/>
</dbReference>
<dbReference type="CDD" id="cd02440">
    <property type="entry name" value="AdoMet_MTases"/>
    <property type="match status" value="1"/>
</dbReference>
<evidence type="ECO:0000256" key="5">
    <source>
        <dbReference type="ARBA" id="ARBA00034545"/>
    </source>
</evidence>
<keyword evidence="1 10" id="KW-0808">Transferase</keyword>
<sequence>MQNDVRENVKSYYGSIAEKVVQGENGNCGCGSSCCGDISELILYDGEAIQDLPKEAVNASLGCANPLLFADLQAGEKVLDLGSGGGIDVLMASKIVGEQGMVYGLDMTDEMLKLANKNKEEMGVTNVEFIKGYIEEIPIEDETVDVVMSNCVINLSDDKEKALAEAYRVLKQGGRLAIADIVTLKPVSQEIRKQAELWVGCIAGTLEVESYKEILKKAGFKDIIIEPVHVYTKSVIEGLLVSKEGLLPKERSIPLEEVDGAFAGAYIKAYK</sequence>
<accession>A0A1D8GLA4</accession>
<name>A0A1D8GLA4_9FIRM</name>
<dbReference type="AlphaFoldDB" id="A0A1D8GLA4"/>
<comment type="catalytic activity">
    <reaction evidence="6">
        <text>arsenic triglutathione + [thioredoxin]-dithiol + S-adenosyl-L-methionine + 2 H2O = methylarsonous acid + [thioredoxin]-disulfide + 3 glutathione + S-adenosyl-L-homocysteine + H(+)</text>
        <dbReference type="Rhea" id="RHEA:69460"/>
        <dbReference type="Rhea" id="RHEA-COMP:10698"/>
        <dbReference type="Rhea" id="RHEA-COMP:10700"/>
        <dbReference type="ChEBI" id="CHEBI:15377"/>
        <dbReference type="ChEBI" id="CHEBI:15378"/>
        <dbReference type="ChEBI" id="CHEBI:17826"/>
        <dbReference type="ChEBI" id="CHEBI:29950"/>
        <dbReference type="ChEBI" id="CHEBI:50058"/>
        <dbReference type="ChEBI" id="CHEBI:57856"/>
        <dbReference type="ChEBI" id="CHEBI:57925"/>
        <dbReference type="ChEBI" id="CHEBI:59789"/>
        <dbReference type="ChEBI" id="CHEBI:183640"/>
        <dbReference type="EC" id="2.1.1.137"/>
    </reaction>
</comment>
<evidence type="ECO:0000259" key="9">
    <source>
        <dbReference type="Pfam" id="PF13847"/>
    </source>
</evidence>
<keyword evidence="11" id="KW-1185">Reference proteome</keyword>
<keyword evidence="10" id="KW-0489">Methyltransferase</keyword>
<dbReference type="EMBL" id="CP017269">
    <property type="protein sequence ID" value="AOT71683.1"/>
    <property type="molecule type" value="Genomic_DNA"/>
</dbReference>
<comment type="catalytic activity">
    <reaction evidence="8">
        <text>arsenic triglutathione + 3 [thioredoxin]-dithiol + 3 S-adenosyl-L-methionine = trimethylarsine + 3 [thioredoxin]-disulfide + 3 glutathione + 3 S-adenosyl-L-homocysteine + 3 H(+)</text>
        <dbReference type="Rhea" id="RHEA:69432"/>
        <dbReference type="Rhea" id="RHEA-COMP:10698"/>
        <dbReference type="Rhea" id="RHEA-COMP:10700"/>
        <dbReference type="ChEBI" id="CHEBI:15378"/>
        <dbReference type="ChEBI" id="CHEBI:27130"/>
        <dbReference type="ChEBI" id="CHEBI:29950"/>
        <dbReference type="ChEBI" id="CHEBI:50058"/>
        <dbReference type="ChEBI" id="CHEBI:57856"/>
        <dbReference type="ChEBI" id="CHEBI:57925"/>
        <dbReference type="ChEBI" id="CHEBI:59789"/>
        <dbReference type="ChEBI" id="CHEBI:183640"/>
        <dbReference type="EC" id="2.1.1.137"/>
    </reaction>
</comment>
<dbReference type="InterPro" id="IPR029063">
    <property type="entry name" value="SAM-dependent_MTases_sf"/>
</dbReference>
<dbReference type="GO" id="GO:0030791">
    <property type="term" value="F:arsenite methyltransferase activity"/>
    <property type="evidence" value="ECO:0007669"/>
    <property type="project" value="UniProtKB-EC"/>
</dbReference>
<protein>
    <recommendedName>
        <fullName evidence="5">Arsenite methyltransferase</fullName>
        <ecNumber evidence="4">2.1.1.137</ecNumber>
    </recommendedName>
</protein>
<feature type="domain" description="Methyltransferase" evidence="9">
    <location>
        <begin position="73"/>
        <end position="219"/>
    </location>
</feature>
<dbReference type="STRING" id="1424294.Gferi_20370"/>
<proteinExistence type="inferred from homology"/>
<dbReference type="EC" id="2.1.1.137" evidence="4"/>
<dbReference type="SUPFAM" id="SSF53335">
    <property type="entry name" value="S-adenosyl-L-methionine-dependent methyltransferases"/>
    <property type="match status" value="1"/>
</dbReference>
<dbReference type="InterPro" id="IPR025714">
    <property type="entry name" value="Methyltranfer_dom"/>
</dbReference>
<dbReference type="NCBIfam" id="NF008823">
    <property type="entry name" value="PRK11873.1"/>
    <property type="match status" value="1"/>
</dbReference>
<keyword evidence="2" id="KW-0949">S-adenosyl-L-methionine</keyword>
<evidence type="ECO:0000313" key="11">
    <source>
        <dbReference type="Proteomes" id="UP000095743"/>
    </source>
</evidence>
<evidence type="ECO:0000313" key="10">
    <source>
        <dbReference type="EMBL" id="AOT71683.1"/>
    </source>
</evidence>
<evidence type="ECO:0000256" key="4">
    <source>
        <dbReference type="ARBA" id="ARBA00034521"/>
    </source>
</evidence>
<reference evidence="10 11" key="1">
    <citation type="submission" date="2016-09" db="EMBL/GenBank/DDBJ databases">
        <title>Genomic analysis reveals versatility of anaerobic energy metabolism of Geosporobacter ferrireducens IRF9 of phylum Firmicutes.</title>
        <authorList>
            <person name="Kim S.-J."/>
        </authorList>
    </citation>
    <scope>NUCLEOTIDE SEQUENCE [LARGE SCALE GENOMIC DNA]</scope>
    <source>
        <strain evidence="10 11">IRF9</strain>
    </source>
</reference>